<keyword evidence="2" id="KW-0732">Signal</keyword>
<dbReference type="InParanoid" id="W4K5I3"/>
<feature type="region of interest" description="Disordered" evidence="1">
    <location>
        <begin position="106"/>
        <end position="144"/>
    </location>
</feature>
<dbReference type="AlphaFoldDB" id="W4K5I3"/>
<evidence type="ECO:0000256" key="1">
    <source>
        <dbReference type="SAM" id="MobiDB-lite"/>
    </source>
</evidence>
<feature type="signal peptide" evidence="2">
    <location>
        <begin position="1"/>
        <end position="33"/>
    </location>
</feature>
<dbReference type="GeneID" id="20676232"/>
<evidence type="ECO:0008006" key="5">
    <source>
        <dbReference type="Google" id="ProtNLM"/>
    </source>
</evidence>
<dbReference type="KEGG" id="hir:HETIRDRAFT_452184"/>
<evidence type="ECO:0000256" key="2">
    <source>
        <dbReference type="SAM" id="SignalP"/>
    </source>
</evidence>
<dbReference type="Proteomes" id="UP000030671">
    <property type="component" value="Unassembled WGS sequence"/>
</dbReference>
<accession>W4K5I3</accession>
<keyword evidence="4" id="KW-1185">Reference proteome</keyword>
<sequence>MCALRRHPRVRLAAVRVCAAVAVWVQMQMQMQAADVGVCVWVSDGKARETGAGPLAPLTYTHRSCIIMAVEVVGDMTLMERAVSAVEAPETPQVLKKRQTCASTVRSGRRPRYRSSPLPNPLRHRPFTHPTARSGRSGPALRLPDDIHERQTGLEWHSLSPDVREVYENLAPESW</sequence>
<name>W4K5I3_HETIT</name>
<dbReference type="EMBL" id="KI925459">
    <property type="protein sequence ID" value="ETW80625.1"/>
    <property type="molecule type" value="Genomic_DNA"/>
</dbReference>
<evidence type="ECO:0000313" key="3">
    <source>
        <dbReference type="EMBL" id="ETW80625.1"/>
    </source>
</evidence>
<dbReference type="RefSeq" id="XP_009547351.1">
    <property type="nucleotide sequence ID" value="XM_009549056.1"/>
</dbReference>
<protein>
    <recommendedName>
        <fullName evidence="5">Secreted protein</fullName>
    </recommendedName>
</protein>
<organism evidence="3 4">
    <name type="scientific">Heterobasidion irregulare (strain TC 32-1)</name>
    <dbReference type="NCBI Taxonomy" id="747525"/>
    <lineage>
        <taxon>Eukaryota</taxon>
        <taxon>Fungi</taxon>
        <taxon>Dikarya</taxon>
        <taxon>Basidiomycota</taxon>
        <taxon>Agaricomycotina</taxon>
        <taxon>Agaricomycetes</taxon>
        <taxon>Russulales</taxon>
        <taxon>Bondarzewiaceae</taxon>
        <taxon>Heterobasidion</taxon>
        <taxon>Heterobasidion annosum species complex</taxon>
    </lineage>
</organism>
<proteinExistence type="predicted"/>
<evidence type="ECO:0000313" key="4">
    <source>
        <dbReference type="Proteomes" id="UP000030671"/>
    </source>
</evidence>
<dbReference type="HOGENOM" id="CLU_1532760_0_0_1"/>
<gene>
    <name evidence="3" type="ORF">HETIRDRAFT_452184</name>
</gene>
<reference evidence="3 4" key="1">
    <citation type="journal article" date="2012" name="New Phytol.">
        <title>Insight into trade-off between wood decay and parasitism from the genome of a fungal forest pathogen.</title>
        <authorList>
            <person name="Olson A."/>
            <person name="Aerts A."/>
            <person name="Asiegbu F."/>
            <person name="Belbahri L."/>
            <person name="Bouzid O."/>
            <person name="Broberg A."/>
            <person name="Canback B."/>
            <person name="Coutinho P.M."/>
            <person name="Cullen D."/>
            <person name="Dalman K."/>
            <person name="Deflorio G."/>
            <person name="van Diepen L.T."/>
            <person name="Dunand C."/>
            <person name="Duplessis S."/>
            <person name="Durling M."/>
            <person name="Gonthier P."/>
            <person name="Grimwood J."/>
            <person name="Fossdal C.G."/>
            <person name="Hansson D."/>
            <person name="Henrissat B."/>
            <person name="Hietala A."/>
            <person name="Himmelstrand K."/>
            <person name="Hoffmeister D."/>
            <person name="Hogberg N."/>
            <person name="James T.Y."/>
            <person name="Karlsson M."/>
            <person name="Kohler A."/>
            <person name="Kues U."/>
            <person name="Lee Y.H."/>
            <person name="Lin Y.C."/>
            <person name="Lind M."/>
            <person name="Lindquist E."/>
            <person name="Lombard V."/>
            <person name="Lucas S."/>
            <person name="Lunden K."/>
            <person name="Morin E."/>
            <person name="Murat C."/>
            <person name="Park J."/>
            <person name="Raffaello T."/>
            <person name="Rouze P."/>
            <person name="Salamov A."/>
            <person name="Schmutz J."/>
            <person name="Solheim H."/>
            <person name="Stahlberg J."/>
            <person name="Velez H."/>
            <person name="de Vries R.P."/>
            <person name="Wiebenga A."/>
            <person name="Woodward S."/>
            <person name="Yakovlev I."/>
            <person name="Garbelotto M."/>
            <person name="Martin F."/>
            <person name="Grigoriev I.V."/>
            <person name="Stenlid J."/>
        </authorList>
    </citation>
    <scope>NUCLEOTIDE SEQUENCE [LARGE SCALE GENOMIC DNA]</scope>
    <source>
        <strain evidence="3 4">TC 32-1</strain>
    </source>
</reference>
<feature type="chain" id="PRO_5004845225" description="Secreted protein" evidence="2">
    <location>
        <begin position="34"/>
        <end position="175"/>
    </location>
</feature>